<evidence type="ECO:0000313" key="5">
    <source>
        <dbReference type="Proteomes" id="UP000596938"/>
    </source>
</evidence>
<dbReference type="InterPro" id="IPR006439">
    <property type="entry name" value="HAD-SF_hydro_IA"/>
</dbReference>
<comment type="caution">
    <text evidence="4">The sequence shown here is derived from an EMBL/GenBank/DDBJ whole genome shotgun (WGS) entry which is preliminary data.</text>
</comment>
<keyword evidence="2 4" id="KW-0378">Hydrolase</keyword>
<dbReference type="PRINTS" id="PR00413">
    <property type="entry name" value="HADHALOGNASE"/>
</dbReference>
<dbReference type="SUPFAM" id="SSF56784">
    <property type="entry name" value="HAD-like"/>
    <property type="match status" value="1"/>
</dbReference>
<dbReference type="SFLD" id="SFLDG01129">
    <property type="entry name" value="C1.5:_HAD__Beta-PGM__Phosphata"/>
    <property type="match status" value="1"/>
</dbReference>
<dbReference type="PANTHER" id="PTHR46470">
    <property type="entry name" value="N-ACYLNEURAMINATE-9-PHOSPHATASE"/>
    <property type="match status" value="1"/>
</dbReference>
<dbReference type="NCBIfam" id="TIGR01549">
    <property type="entry name" value="HAD-SF-IA-v1"/>
    <property type="match status" value="1"/>
</dbReference>
<dbReference type="Gene3D" id="3.40.50.1000">
    <property type="entry name" value="HAD superfamily/HAD-like"/>
    <property type="match status" value="1"/>
</dbReference>
<dbReference type="InterPro" id="IPR036412">
    <property type="entry name" value="HAD-like_sf"/>
</dbReference>
<comment type="cofactor">
    <cofactor evidence="1">
        <name>Mg(2+)</name>
        <dbReference type="ChEBI" id="CHEBI:18420"/>
    </cofactor>
</comment>
<dbReference type="PANTHER" id="PTHR46470:SF4">
    <property type="entry name" value="5-AMINO-6-(5-PHOSPHO-D-RIBITYLAMINO)URACIL PHOSPHATASE YIGB"/>
    <property type="match status" value="1"/>
</dbReference>
<evidence type="ECO:0000256" key="1">
    <source>
        <dbReference type="ARBA" id="ARBA00001946"/>
    </source>
</evidence>
<name>A0ABQ1XBP3_9MICC</name>
<protein>
    <submittedName>
        <fullName evidence="4">Hydrolase</fullName>
    </submittedName>
</protein>
<dbReference type="Pfam" id="PF00702">
    <property type="entry name" value="Hydrolase"/>
    <property type="match status" value="1"/>
</dbReference>
<gene>
    <name evidence="4" type="ORF">GCM10011577_00380</name>
</gene>
<dbReference type="Proteomes" id="UP000596938">
    <property type="component" value="Unassembled WGS sequence"/>
</dbReference>
<dbReference type="SFLD" id="SFLDS00003">
    <property type="entry name" value="Haloacid_Dehalogenase"/>
    <property type="match status" value="1"/>
</dbReference>
<dbReference type="InterPro" id="IPR051400">
    <property type="entry name" value="HAD-like_hydrolase"/>
</dbReference>
<dbReference type="Gene3D" id="1.20.120.1600">
    <property type="match status" value="1"/>
</dbReference>
<dbReference type="EMBL" id="BMKU01000001">
    <property type="protein sequence ID" value="GGG82947.1"/>
    <property type="molecule type" value="Genomic_DNA"/>
</dbReference>
<evidence type="ECO:0000256" key="2">
    <source>
        <dbReference type="ARBA" id="ARBA00022801"/>
    </source>
</evidence>
<evidence type="ECO:0000256" key="3">
    <source>
        <dbReference type="ARBA" id="ARBA00022842"/>
    </source>
</evidence>
<keyword evidence="3" id="KW-0460">Magnesium</keyword>
<proteinExistence type="predicted"/>
<dbReference type="GO" id="GO:0016787">
    <property type="term" value="F:hydrolase activity"/>
    <property type="evidence" value="ECO:0007669"/>
    <property type="project" value="UniProtKB-KW"/>
</dbReference>
<keyword evidence="5" id="KW-1185">Reference proteome</keyword>
<organism evidence="4 5">
    <name type="scientific">Pseudarthrobacter polychromogenes</name>
    <dbReference type="NCBI Taxonomy" id="1676"/>
    <lineage>
        <taxon>Bacteria</taxon>
        <taxon>Bacillati</taxon>
        <taxon>Actinomycetota</taxon>
        <taxon>Actinomycetes</taxon>
        <taxon>Micrococcales</taxon>
        <taxon>Micrococcaceae</taxon>
        <taxon>Pseudarthrobacter</taxon>
    </lineage>
</organism>
<reference evidence="5" key="1">
    <citation type="journal article" date="2019" name="Int. J. Syst. Evol. Microbiol.">
        <title>The Global Catalogue of Microorganisms (GCM) 10K type strain sequencing project: providing services to taxonomists for standard genome sequencing and annotation.</title>
        <authorList>
            <consortium name="The Broad Institute Genomics Platform"/>
            <consortium name="The Broad Institute Genome Sequencing Center for Infectious Disease"/>
            <person name="Wu L."/>
            <person name="Ma J."/>
        </authorList>
    </citation>
    <scope>NUCLEOTIDE SEQUENCE [LARGE SCALE GENOMIC DNA]</scope>
    <source>
        <strain evidence="5">CGMCC 1.1927</strain>
    </source>
</reference>
<accession>A0ABQ1XBP3</accession>
<evidence type="ECO:0000313" key="4">
    <source>
        <dbReference type="EMBL" id="GGG82947.1"/>
    </source>
</evidence>
<dbReference type="InterPro" id="IPR023214">
    <property type="entry name" value="HAD_sf"/>
</dbReference>
<sequence>MADDLAAMTAARTAGGVLDTPFGAVRGVLFDIDDTLVDLEFSMTTALREVSEHLLPGMDQAGWDRFGRIFTHETTHYYDRYLAGELTFNEQRLLRGRAALGHFGVELEEGEQSHQWLTAYVEKQPAYVKPFPDVMPLLDLLDQAGVPYGAVSNNVHDYQRAKLDGAGLERVRRLVGTDTLGVAKPDPSIYLEGVRLLGTGPAETLYVGDNRLLDAEGSTAAGLLGVWLNRAGEQVQEFRGNMVSSLGELIA</sequence>